<feature type="domain" description="Smf/DprA SLOG" evidence="3">
    <location>
        <begin position="199"/>
        <end position="404"/>
    </location>
</feature>
<evidence type="ECO:0000256" key="2">
    <source>
        <dbReference type="SAM" id="MobiDB-lite"/>
    </source>
</evidence>
<dbReference type="PANTHER" id="PTHR43022">
    <property type="entry name" value="PROTEIN SMF"/>
    <property type="match status" value="1"/>
</dbReference>
<dbReference type="Pfam" id="PF17782">
    <property type="entry name" value="WHD_DprA"/>
    <property type="match status" value="1"/>
</dbReference>
<gene>
    <name evidence="5" type="primary">dprA</name>
    <name evidence="5" type="ORF">MUN78_08640</name>
</gene>
<evidence type="ECO:0000259" key="4">
    <source>
        <dbReference type="Pfam" id="PF17782"/>
    </source>
</evidence>
<dbReference type="InterPro" id="IPR041614">
    <property type="entry name" value="DprA_WH"/>
</dbReference>
<name>A0ABY4FGZ0_9MICO</name>
<dbReference type="SUPFAM" id="SSF102405">
    <property type="entry name" value="MCP/YpsA-like"/>
    <property type="match status" value="1"/>
</dbReference>
<feature type="region of interest" description="Disordered" evidence="2">
    <location>
        <begin position="27"/>
        <end position="46"/>
    </location>
</feature>
<reference evidence="5 6" key="1">
    <citation type="submission" date="2022-04" db="EMBL/GenBank/DDBJ databases">
        <title>Leucobacter sp. isolated from rhizosphere of garlic.</title>
        <authorList>
            <person name="Won M."/>
            <person name="Lee C.-M."/>
            <person name="Woen H.-Y."/>
            <person name="Kwon S.-W."/>
        </authorList>
    </citation>
    <scope>NUCLEOTIDE SEQUENCE [LARGE SCALE GENOMIC DNA]</scope>
    <source>
        <strain evidence="5 6">H21R-40</strain>
    </source>
</reference>
<evidence type="ECO:0000259" key="3">
    <source>
        <dbReference type="Pfam" id="PF02481"/>
    </source>
</evidence>
<dbReference type="InterPro" id="IPR003488">
    <property type="entry name" value="DprA"/>
</dbReference>
<dbReference type="Pfam" id="PF02481">
    <property type="entry name" value="DNA_processg_A"/>
    <property type="match status" value="1"/>
</dbReference>
<dbReference type="Proteomes" id="UP000831786">
    <property type="component" value="Chromosome"/>
</dbReference>
<dbReference type="NCBIfam" id="TIGR00732">
    <property type="entry name" value="dprA"/>
    <property type="match status" value="1"/>
</dbReference>
<dbReference type="RefSeq" id="WP_244725798.1">
    <property type="nucleotide sequence ID" value="NZ_CP095045.1"/>
</dbReference>
<dbReference type="Gene3D" id="3.40.50.450">
    <property type="match status" value="1"/>
</dbReference>
<keyword evidence="6" id="KW-1185">Reference proteome</keyword>
<evidence type="ECO:0000256" key="1">
    <source>
        <dbReference type="ARBA" id="ARBA00006525"/>
    </source>
</evidence>
<dbReference type="EMBL" id="CP095045">
    <property type="protein sequence ID" value="UOQ55783.1"/>
    <property type="molecule type" value="Genomic_DNA"/>
</dbReference>
<organism evidence="5 6">
    <name type="scientific">Leucobacter allii</name>
    <dbReference type="NCBI Taxonomy" id="2932247"/>
    <lineage>
        <taxon>Bacteria</taxon>
        <taxon>Bacillati</taxon>
        <taxon>Actinomycetota</taxon>
        <taxon>Actinomycetes</taxon>
        <taxon>Micrococcales</taxon>
        <taxon>Microbacteriaceae</taxon>
        <taxon>Leucobacter</taxon>
    </lineage>
</organism>
<feature type="region of interest" description="Disordered" evidence="2">
    <location>
        <begin position="138"/>
        <end position="164"/>
    </location>
</feature>
<dbReference type="PANTHER" id="PTHR43022:SF1">
    <property type="entry name" value="PROTEIN SMF"/>
    <property type="match status" value="1"/>
</dbReference>
<feature type="region of interest" description="Disordered" evidence="2">
    <location>
        <begin position="420"/>
        <end position="474"/>
    </location>
</feature>
<protein>
    <submittedName>
        <fullName evidence="5">DNA-processing protein DprA</fullName>
    </submittedName>
</protein>
<sequence>MTPGGRPARAVRADGELRERLIRLLPGGAASGSAPGAVSPGVASPAELPQPDADALLAHLVWSRLVEPGDGVAGALIDALGAAESLELVASGTGAARLCAIAADGASGGDGAAGATGMTGAAGVTGAAGAAGADVFGGPGGSRARGTADADAPEDDAPGPLTPARVRAGLGRWLPRLSRAASLEDMDRGIAAGLRFVSPGSLFWPDSLQDLGPHAPLGMWIRGEPELLAAFSLAVVGARACTGYGAHVTAELVDGVASAGVAIVSGAAYGVDAVAHRTALACGAPTVAVLAGGADRPYPAAHAELLQRIGASGLVCSEMAPGSAPTRWRFLQRNRLIAALARATLVTEAGVRSGSLNSAGHTAELGRMLGAVPGPVTSAASAGCHRLIREYGATLVTNAAEARELLGLAEDDALFGLGLDGRAPSRGRDAPRSVVPAPHPRRSAGPAPPDGGARHPTATSEPAAQPPPRQPALHRRIIDALPLRGSRRTEEVGRLAGVDARSANGALAELELLGYVARRETPEDGETGWALLRRE</sequence>
<proteinExistence type="inferred from homology"/>
<comment type="similarity">
    <text evidence="1">Belongs to the DprA/Smf family.</text>
</comment>
<accession>A0ABY4FGZ0</accession>
<evidence type="ECO:0000313" key="6">
    <source>
        <dbReference type="Proteomes" id="UP000831786"/>
    </source>
</evidence>
<evidence type="ECO:0000313" key="5">
    <source>
        <dbReference type="EMBL" id="UOQ55783.1"/>
    </source>
</evidence>
<feature type="domain" description="DprA winged helix" evidence="4">
    <location>
        <begin position="461"/>
        <end position="518"/>
    </location>
</feature>
<dbReference type="InterPro" id="IPR057666">
    <property type="entry name" value="DrpA_SLOG"/>
</dbReference>